<dbReference type="EMBL" id="FNND01000002">
    <property type="protein sequence ID" value="SDW38704.1"/>
    <property type="molecule type" value="Genomic_DNA"/>
</dbReference>
<dbReference type="InterPro" id="IPR011990">
    <property type="entry name" value="TPR-like_helical_dom_sf"/>
</dbReference>
<organism evidence="1 2">
    <name type="scientific">Capnocytophaga granulosa</name>
    <dbReference type="NCBI Taxonomy" id="45242"/>
    <lineage>
        <taxon>Bacteria</taxon>
        <taxon>Pseudomonadati</taxon>
        <taxon>Bacteroidota</taxon>
        <taxon>Flavobacteriia</taxon>
        <taxon>Flavobacteriales</taxon>
        <taxon>Flavobacteriaceae</taxon>
        <taxon>Capnocytophaga</taxon>
    </lineage>
</organism>
<dbReference type="PROSITE" id="PS51257">
    <property type="entry name" value="PROKAR_LIPOPROTEIN"/>
    <property type="match status" value="1"/>
</dbReference>
<name>A0A1H2T631_9FLAO</name>
<dbReference type="SUPFAM" id="SSF48452">
    <property type="entry name" value="TPR-like"/>
    <property type="match status" value="1"/>
</dbReference>
<dbReference type="Proteomes" id="UP000182771">
    <property type="component" value="Unassembled WGS sequence"/>
</dbReference>
<dbReference type="GeneID" id="85016181"/>
<proteinExistence type="predicted"/>
<sequence length="557" mass="62800">MKKNIITAILGTTLLLGSCTKDFGEINKNPNVPEDYLTYALFNGNNQALMYNLRGYDNMGKQSLTWMQYASQPIYTKESRYLLDPDGGSTIYYQMYGRGIGYKEIINLNTNPETKDLVSVYGKNNNQIAAARIMLAYVFSLGVQAFGDIPYYSYGDQDNPKFQALQTDKYVTPVFAPQKDVYLDILKELEAATAQIENDTYVFSSGDVIFGTPTNLKKFANSLRLRIANHLKGATDAVLGAPLAEKVRAIITYYKQGHDDELLDANFKSAELISENNYTYPAPMYYDYFVGNRVDYLPSSNFIKLLSGTNKKANTRGLNFGVDPRMEKYFAPKGIDKWTINSGYTIDESADIDTLAYVGMPYGMQEGSEAANQYKAGEEVSLFSQEVLKATAPIVLMDYSEVYFILSEIRDWDNDMYKKAVEASFDRWGVSSTRKAGYTIADISSLTEEAKKERVLTQKYISLYMNPDEAWAEYRRTGYPKTLINVGERVRANLPASNPSYYVFLKDPSATDVTGIPERINYPNTYKGLNLNYIEALKNMEASGDSRGKRLIFATRP</sequence>
<protein>
    <submittedName>
        <fullName evidence="1">Susd and RagB outer membrane lipoprotein</fullName>
    </submittedName>
</protein>
<accession>A0A1H2T631</accession>
<dbReference type="RefSeq" id="WP_016420316.1">
    <property type="nucleotide sequence ID" value="NZ_FNND01000002.1"/>
</dbReference>
<evidence type="ECO:0000313" key="1">
    <source>
        <dbReference type="EMBL" id="SDW38704.1"/>
    </source>
</evidence>
<evidence type="ECO:0000313" key="2">
    <source>
        <dbReference type="Proteomes" id="UP000182771"/>
    </source>
</evidence>
<dbReference type="AlphaFoldDB" id="A0A1H2T631"/>
<gene>
    <name evidence="1" type="ORF">SAMN05444420_10282</name>
</gene>
<keyword evidence="1" id="KW-0449">Lipoprotein</keyword>
<dbReference type="OrthoDB" id="725917at2"/>
<dbReference type="InterPro" id="IPR041662">
    <property type="entry name" value="SusD-like_2"/>
</dbReference>
<dbReference type="Gene3D" id="1.25.40.390">
    <property type="match status" value="1"/>
</dbReference>
<dbReference type="Pfam" id="PF12771">
    <property type="entry name" value="SusD-like_2"/>
    <property type="match status" value="1"/>
</dbReference>
<reference evidence="1 2" key="1">
    <citation type="submission" date="2016-10" db="EMBL/GenBank/DDBJ databases">
        <authorList>
            <person name="Varghese N."/>
            <person name="Submissions S."/>
        </authorList>
    </citation>
    <scope>NUCLEOTIDE SEQUENCE [LARGE SCALE GENOMIC DNA]</scope>
    <source>
        <strain evidence="1 2">DSM 11449</strain>
    </source>
</reference>
<comment type="caution">
    <text evidence="1">The sequence shown here is derived from an EMBL/GenBank/DDBJ whole genome shotgun (WGS) entry which is preliminary data.</text>
</comment>
<keyword evidence="2" id="KW-1185">Reference proteome</keyword>